<dbReference type="Gene3D" id="1.10.940.10">
    <property type="entry name" value="NusB-like"/>
    <property type="match status" value="1"/>
</dbReference>
<dbReference type="Proteomes" id="UP000189810">
    <property type="component" value="Chromosome I"/>
</dbReference>
<proteinExistence type="inferred from homology"/>
<comment type="function">
    <text evidence="6">Involved in transcription antitermination. Required for transcription of ribosomal RNA (rRNA) genes. Binds specifically to the boxA antiterminator sequence of the ribosomal RNA (rrn) operons.</text>
</comment>
<evidence type="ECO:0000256" key="3">
    <source>
        <dbReference type="ARBA" id="ARBA00022884"/>
    </source>
</evidence>
<evidence type="ECO:0000256" key="1">
    <source>
        <dbReference type="ARBA" id="ARBA00005952"/>
    </source>
</evidence>
<evidence type="ECO:0000259" key="7">
    <source>
        <dbReference type="Pfam" id="PF01029"/>
    </source>
</evidence>
<gene>
    <name evidence="6" type="primary">nusB</name>
    <name evidence="8" type="ORF">SAMN05444391_1299</name>
</gene>
<dbReference type="AlphaFoldDB" id="A0A1M6T4K5"/>
<dbReference type="PANTHER" id="PTHR11078:SF3">
    <property type="entry name" value="ANTITERMINATION NUSB DOMAIN-CONTAINING PROTEIN"/>
    <property type="match status" value="1"/>
</dbReference>
<accession>A0A1M6T4K5</accession>
<dbReference type="GO" id="GO:0005829">
    <property type="term" value="C:cytosol"/>
    <property type="evidence" value="ECO:0007669"/>
    <property type="project" value="TreeGrafter"/>
</dbReference>
<dbReference type="EMBL" id="LT670846">
    <property type="protein sequence ID" value="SHK51881.1"/>
    <property type="molecule type" value="Genomic_DNA"/>
</dbReference>
<feature type="domain" description="NusB/RsmB/TIM44" evidence="7">
    <location>
        <begin position="6"/>
        <end position="130"/>
    </location>
</feature>
<evidence type="ECO:0000313" key="9">
    <source>
        <dbReference type="Proteomes" id="UP000189810"/>
    </source>
</evidence>
<evidence type="ECO:0000256" key="5">
    <source>
        <dbReference type="ARBA" id="ARBA00023163"/>
    </source>
</evidence>
<organism evidence="8 9">
    <name type="scientific">Thermocrinis minervae</name>
    <dbReference type="NCBI Taxonomy" id="381751"/>
    <lineage>
        <taxon>Bacteria</taxon>
        <taxon>Pseudomonadati</taxon>
        <taxon>Aquificota</taxon>
        <taxon>Aquificia</taxon>
        <taxon>Aquificales</taxon>
        <taxon>Aquificaceae</taxon>
        <taxon>Thermocrinis</taxon>
    </lineage>
</organism>
<keyword evidence="5 6" id="KW-0804">Transcription</keyword>
<sequence>MIYKQKAREDAFLVLYQWDIKGDPLEDLVEEVIKLRNITYSERRRYLRKLIRTYMQKAKDVDKAISESLISWDFDRLGYIERGILRAAFTELLYVRPKNIKKVVEDYEDLADKYAGDKARKFVSGILKALEGKLSTTQESDQ</sequence>
<keyword evidence="2 6" id="KW-0889">Transcription antitermination</keyword>
<dbReference type="InterPro" id="IPR011605">
    <property type="entry name" value="NusB_fam"/>
</dbReference>
<evidence type="ECO:0000256" key="6">
    <source>
        <dbReference type="HAMAP-Rule" id="MF_00073"/>
    </source>
</evidence>
<dbReference type="SUPFAM" id="SSF48013">
    <property type="entry name" value="NusB-like"/>
    <property type="match status" value="1"/>
</dbReference>
<dbReference type="RefSeq" id="WP_079654394.1">
    <property type="nucleotide sequence ID" value="NZ_LT670846.1"/>
</dbReference>
<dbReference type="NCBIfam" id="TIGR01951">
    <property type="entry name" value="nusB"/>
    <property type="match status" value="1"/>
</dbReference>
<dbReference type="PANTHER" id="PTHR11078">
    <property type="entry name" value="N UTILIZATION SUBSTANCE PROTEIN B-RELATED"/>
    <property type="match status" value="1"/>
</dbReference>
<evidence type="ECO:0000256" key="4">
    <source>
        <dbReference type="ARBA" id="ARBA00023015"/>
    </source>
</evidence>
<keyword evidence="4 6" id="KW-0805">Transcription regulation</keyword>
<keyword evidence="9" id="KW-1185">Reference proteome</keyword>
<dbReference type="GO" id="GO:0031564">
    <property type="term" value="P:transcription antitermination"/>
    <property type="evidence" value="ECO:0007669"/>
    <property type="project" value="UniProtKB-KW"/>
</dbReference>
<protein>
    <recommendedName>
        <fullName evidence="6">Transcription antitermination protein NusB</fullName>
    </recommendedName>
    <alternativeName>
        <fullName evidence="6">Antitermination factor NusB</fullName>
    </alternativeName>
</protein>
<dbReference type="InterPro" id="IPR006027">
    <property type="entry name" value="NusB_RsmB_TIM44"/>
</dbReference>
<evidence type="ECO:0000256" key="2">
    <source>
        <dbReference type="ARBA" id="ARBA00022814"/>
    </source>
</evidence>
<dbReference type="OrthoDB" id="9797817at2"/>
<dbReference type="GO" id="GO:0003723">
    <property type="term" value="F:RNA binding"/>
    <property type="evidence" value="ECO:0007669"/>
    <property type="project" value="UniProtKB-UniRule"/>
</dbReference>
<evidence type="ECO:0000313" key="8">
    <source>
        <dbReference type="EMBL" id="SHK51881.1"/>
    </source>
</evidence>
<dbReference type="STRING" id="381751.SAMN05444391_1299"/>
<dbReference type="HAMAP" id="MF_00073">
    <property type="entry name" value="NusB"/>
    <property type="match status" value="1"/>
</dbReference>
<reference evidence="8 9" key="1">
    <citation type="submission" date="2016-11" db="EMBL/GenBank/DDBJ databases">
        <authorList>
            <person name="Jaros S."/>
            <person name="Januszkiewicz K."/>
            <person name="Wedrychowicz H."/>
        </authorList>
    </citation>
    <scope>NUCLEOTIDE SEQUENCE [LARGE SCALE GENOMIC DNA]</scope>
    <source>
        <strain evidence="8 9">DSM 19557</strain>
    </source>
</reference>
<comment type="similarity">
    <text evidence="1 6">Belongs to the NusB family.</text>
</comment>
<dbReference type="Pfam" id="PF01029">
    <property type="entry name" value="NusB"/>
    <property type="match status" value="1"/>
</dbReference>
<name>A0A1M6T4K5_9AQUI</name>
<keyword evidence="3 6" id="KW-0694">RNA-binding</keyword>
<dbReference type="InterPro" id="IPR035926">
    <property type="entry name" value="NusB-like_sf"/>
</dbReference>
<dbReference type="GO" id="GO:0006353">
    <property type="term" value="P:DNA-templated transcription termination"/>
    <property type="evidence" value="ECO:0007669"/>
    <property type="project" value="UniProtKB-UniRule"/>
</dbReference>